<dbReference type="InterPro" id="IPR051091">
    <property type="entry name" value="O-Glucosyltr/Glycosyltrsf_90"/>
</dbReference>
<keyword evidence="1 3" id="KW-0808">Transferase</keyword>
<dbReference type="SMART" id="SM00672">
    <property type="entry name" value="CAP10"/>
    <property type="match status" value="1"/>
</dbReference>
<gene>
    <name evidence="3" type="ORF">SCD90_13365</name>
</gene>
<dbReference type="EMBL" id="JAXAFJ010000008">
    <property type="protein sequence ID" value="MDX6807055.1"/>
    <property type="molecule type" value="Genomic_DNA"/>
</dbReference>
<keyword evidence="4" id="KW-1185">Reference proteome</keyword>
<dbReference type="GO" id="GO:0016740">
    <property type="term" value="F:transferase activity"/>
    <property type="evidence" value="ECO:0007669"/>
    <property type="project" value="UniProtKB-KW"/>
</dbReference>
<dbReference type="PANTHER" id="PTHR12203:SF35">
    <property type="entry name" value="PROTEIN O-GLUCOSYLTRANSFERASE 1"/>
    <property type="match status" value="1"/>
</dbReference>
<evidence type="ECO:0000313" key="4">
    <source>
        <dbReference type="Proteomes" id="UP001274321"/>
    </source>
</evidence>
<dbReference type="PANTHER" id="PTHR12203">
    <property type="entry name" value="KDEL LYS-ASP-GLU-LEU CONTAINING - RELATED"/>
    <property type="match status" value="1"/>
</dbReference>
<organism evidence="3 4">
    <name type="scientific">Terrihabitans rhizophilus</name>
    <dbReference type="NCBI Taxonomy" id="3092662"/>
    <lineage>
        <taxon>Bacteria</taxon>
        <taxon>Pseudomonadati</taxon>
        <taxon>Pseudomonadota</taxon>
        <taxon>Alphaproteobacteria</taxon>
        <taxon>Hyphomicrobiales</taxon>
        <taxon>Terrihabitans</taxon>
    </lineage>
</organism>
<name>A0ABU4RTQ2_9HYPH</name>
<evidence type="ECO:0000259" key="2">
    <source>
        <dbReference type="SMART" id="SM00672"/>
    </source>
</evidence>
<evidence type="ECO:0000313" key="3">
    <source>
        <dbReference type="EMBL" id="MDX6807055.1"/>
    </source>
</evidence>
<feature type="domain" description="Glycosyl transferase CAP10" evidence="2">
    <location>
        <begin position="110"/>
        <end position="351"/>
    </location>
</feature>
<dbReference type="RefSeq" id="WP_319845177.1">
    <property type="nucleotide sequence ID" value="NZ_JAXAFJ010000008.1"/>
</dbReference>
<protein>
    <submittedName>
        <fullName evidence="3">Glycosyl transferase family 90</fullName>
    </submittedName>
</protein>
<dbReference type="InterPro" id="IPR006598">
    <property type="entry name" value="CAP10"/>
</dbReference>
<reference evidence="3 4" key="1">
    <citation type="submission" date="2023-11" db="EMBL/GenBank/DDBJ databases">
        <authorList>
            <person name="Bao R."/>
        </authorList>
    </citation>
    <scope>NUCLEOTIDE SEQUENCE [LARGE SCALE GENOMIC DNA]</scope>
    <source>
        <strain evidence="3 4">PJ23</strain>
    </source>
</reference>
<sequence length="372" mass="42048">MTPKIIREYHRLRHQLASHGLGNHARALQDWVPYELNRNLRYILGGAPGDLPPLSVRFTASLPYGEDLVAVREGRGLTILLPMHNVARAAELAIFHGPAYLYWLTACARDIEVFSITLSDGEAGTAARFAPSSNRPDVIALPDPYFFQWKGFADWRRRSENDDVPWESRSARITWVGASSGKGTYDPVLAQVRPERGAARLLLCLALRDITDCEGGIVFMPPGEVTLDVLRRHGLASPRVPEETWLGRKFAIDIDGQTNTWSNLLVRFHYGCCVLKVESQHGYRQWYYDRIKPWEHFIPVRADLSDLAEKIEWVRSHDARSHEIARNGRAFARTLTYEAGLADAVRLITENWRPYEGFVAPGQGFDHGAYGS</sequence>
<dbReference type="Proteomes" id="UP001274321">
    <property type="component" value="Unassembled WGS sequence"/>
</dbReference>
<dbReference type="Pfam" id="PF05686">
    <property type="entry name" value="Glyco_transf_90"/>
    <property type="match status" value="1"/>
</dbReference>
<evidence type="ECO:0000256" key="1">
    <source>
        <dbReference type="ARBA" id="ARBA00022679"/>
    </source>
</evidence>
<comment type="caution">
    <text evidence="3">The sequence shown here is derived from an EMBL/GenBank/DDBJ whole genome shotgun (WGS) entry which is preliminary data.</text>
</comment>
<accession>A0ABU4RTQ2</accession>
<proteinExistence type="predicted"/>